<dbReference type="EMBL" id="AMZH03014156">
    <property type="protein sequence ID" value="RRT48104.1"/>
    <property type="molecule type" value="Genomic_DNA"/>
</dbReference>
<name>A0A426Y8Q2_ENSVE</name>
<dbReference type="AlphaFoldDB" id="A0A426Y8Q2"/>
<reference evidence="1 2" key="1">
    <citation type="journal article" date="2014" name="Agronomy (Basel)">
        <title>A Draft Genome Sequence for Ensete ventricosum, the Drought-Tolerant Tree Against Hunger.</title>
        <authorList>
            <person name="Harrison J."/>
            <person name="Moore K.A."/>
            <person name="Paszkiewicz K."/>
            <person name="Jones T."/>
            <person name="Grant M."/>
            <person name="Ambacheew D."/>
            <person name="Muzemil S."/>
            <person name="Studholme D.J."/>
        </authorList>
    </citation>
    <scope>NUCLEOTIDE SEQUENCE [LARGE SCALE GENOMIC DNA]</scope>
</reference>
<gene>
    <name evidence="1" type="ORF">B296_00022346</name>
</gene>
<accession>A0A426Y8Q2</accession>
<protein>
    <submittedName>
        <fullName evidence="1">Uncharacterized protein</fullName>
    </submittedName>
</protein>
<comment type="caution">
    <text evidence="1">The sequence shown here is derived from an EMBL/GenBank/DDBJ whole genome shotgun (WGS) entry which is preliminary data.</text>
</comment>
<sequence>MRRINWPICIWILLLLLLCTLRHVRVYADIFLFWVHGLHLLRVLPNAWDGWLPCCFALCAPHISIHQV</sequence>
<organism evidence="1 2">
    <name type="scientific">Ensete ventricosum</name>
    <name type="common">Abyssinian banana</name>
    <name type="synonym">Musa ensete</name>
    <dbReference type="NCBI Taxonomy" id="4639"/>
    <lineage>
        <taxon>Eukaryota</taxon>
        <taxon>Viridiplantae</taxon>
        <taxon>Streptophyta</taxon>
        <taxon>Embryophyta</taxon>
        <taxon>Tracheophyta</taxon>
        <taxon>Spermatophyta</taxon>
        <taxon>Magnoliopsida</taxon>
        <taxon>Liliopsida</taxon>
        <taxon>Zingiberales</taxon>
        <taxon>Musaceae</taxon>
        <taxon>Ensete</taxon>
    </lineage>
</organism>
<evidence type="ECO:0000313" key="1">
    <source>
        <dbReference type="EMBL" id="RRT48104.1"/>
    </source>
</evidence>
<proteinExistence type="predicted"/>
<dbReference type="Proteomes" id="UP000287651">
    <property type="component" value="Unassembled WGS sequence"/>
</dbReference>
<evidence type="ECO:0000313" key="2">
    <source>
        <dbReference type="Proteomes" id="UP000287651"/>
    </source>
</evidence>